<dbReference type="Gene3D" id="3.90.215.10">
    <property type="entry name" value="Gamma Fibrinogen, chain A, domain 1"/>
    <property type="match status" value="1"/>
</dbReference>
<evidence type="ECO:0000256" key="1">
    <source>
        <dbReference type="SAM" id="SignalP"/>
    </source>
</evidence>
<dbReference type="InterPro" id="IPR014716">
    <property type="entry name" value="Fibrinogen_a/b/g_C_1"/>
</dbReference>
<dbReference type="SMART" id="SM00186">
    <property type="entry name" value="FBG"/>
    <property type="match status" value="1"/>
</dbReference>
<evidence type="ECO:0000259" key="2">
    <source>
        <dbReference type="PROSITE" id="PS51406"/>
    </source>
</evidence>
<dbReference type="InterPro" id="IPR050373">
    <property type="entry name" value="Fibrinogen_C-term_domain"/>
</dbReference>
<keyword evidence="4" id="KW-1185">Reference proteome</keyword>
<dbReference type="InterPro" id="IPR036056">
    <property type="entry name" value="Fibrinogen-like_C"/>
</dbReference>
<dbReference type="PROSITE" id="PS51406">
    <property type="entry name" value="FIBRINOGEN_C_2"/>
    <property type="match status" value="1"/>
</dbReference>
<feature type="chain" id="PRO_5042887013" description="Fibrinogen C-terminal domain-containing protein" evidence="1">
    <location>
        <begin position="21"/>
        <end position="339"/>
    </location>
</feature>
<dbReference type="InterPro" id="IPR002181">
    <property type="entry name" value="Fibrinogen_a/b/g_C_dom"/>
</dbReference>
<dbReference type="Proteomes" id="UP001347796">
    <property type="component" value="Unassembled WGS sequence"/>
</dbReference>
<protein>
    <recommendedName>
        <fullName evidence="2">Fibrinogen C-terminal domain-containing protein</fullName>
    </recommendedName>
</protein>
<reference evidence="3 4" key="1">
    <citation type="submission" date="2024-01" db="EMBL/GenBank/DDBJ databases">
        <title>The genome of the rayed Mediterranean limpet Patella caerulea (Linnaeus, 1758).</title>
        <authorList>
            <person name="Anh-Thu Weber A."/>
            <person name="Halstead-Nussloch G."/>
        </authorList>
    </citation>
    <scope>NUCLEOTIDE SEQUENCE [LARGE SCALE GENOMIC DNA]</scope>
    <source>
        <strain evidence="3">AATW-2023a</strain>
        <tissue evidence="3">Whole specimen</tissue>
    </source>
</reference>
<evidence type="ECO:0000313" key="3">
    <source>
        <dbReference type="EMBL" id="KAK6168041.1"/>
    </source>
</evidence>
<dbReference type="EMBL" id="JAZGQO010000018">
    <property type="protein sequence ID" value="KAK6168041.1"/>
    <property type="molecule type" value="Genomic_DNA"/>
</dbReference>
<feature type="signal peptide" evidence="1">
    <location>
        <begin position="1"/>
        <end position="20"/>
    </location>
</feature>
<organism evidence="3 4">
    <name type="scientific">Patella caerulea</name>
    <name type="common">Rayed Mediterranean limpet</name>
    <dbReference type="NCBI Taxonomy" id="87958"/>
    <lineage>
        <taxon>Eukaryota</taxon>
        <taxon>Metazoa</taxon>
        <taxon>Spiralia</taxon>
        <taxon>Lophotrochozoa</taxon>
        <taxon>Mollusca</taxon>
        <taxon>Gastropoda</taxon>
        <taxon>Patellogastropoda</taxon>
        <taxon>Patelloidea</taxon>
        <taxon>Patellidae</taxon>
        <taxon>Patella</taxon>
    </lineage>
</organism>
<name>A0AAN8GD20_PATCE</name>
<proteinExistence type="predicted"/>
<keyword evidence="1" id="KW-0732">Signal</keyword>
<dbReference type="SUPFAM" id="SSF56496">
    <property type="entry name" value="Fibrinogen C-terminal domain-like"/>
    <property type="match status" value="1"/>
</dbReference>
<feature type="domain" description="Fibrinogen C-terminal" evidence="2">
    <location>
        <begin position="118"/>
        <end position="339"/>
    </location>
</feature>
<sequence>MISTLIQLLLTGTLITKSTSSTDTYSMFKKSNILQNPTDDDRDLRTTTGRGKYDCSAACGLDTDCRRFLYCSNSARCTLYRDGTDCIKKGDSAGCYCYKKTIGYKSGTVTCPLGYYGETCQNIFADCQEAYDSGLTIYGEQAAMTIQPSTSPNPFEVMCTIYSGGGKTAMLVRNSEWQYENFNRTWAEYEHGFGNVRLNHWVGLKNILAFSKNRPYQRIEFHVHKSDWSLCVTEYNYFRLGEQSDNYYFRVSYAGNAHCGFLDQAMVDQNNQFSTYDADYTGSNRCGQRFGGGWWFDDTLNCTTSFLTGTMDGSGVDNFWLDILAGEVLKKSTMFLQPF</sequence>
<dbReference type="PANTHER" id="PTHR19143">
    <property type="entry name" value="FIBRINOGEN/TENASCIN/ANGIOPOEITIN"/>
    <property type="match status" value="1"/>
</dbReference>
<dbReference type="Pfam" id="PF00147">
    <property type="entry name" value="Fibrinogen_C"/>
    <property type="match status" value="1"/>
</dbReference>
<evidence type="ECO:0000313" key="4">
    <source>
        <dbReference type="Proteomes" id="UP001347796"/>
    </source>
</evidence>
<comment type="caution">
    <text evidence="3">The sequence shown here is derived from an EMBL/GenBank/DDBJ whole genome shotgun (WGS) entry which is preliminary data.</text>
</comment>
<dbReference type="AlphaFoldDB" id="A0AAN8GD20"/>
<dbReference type="GO" id="GO:0005615">
    <property type="term" value="C:extracellular space"/>
    <property type="evidence" value="ECO:0007669"/>
    <property type="project" value="TreeGrafter"/>
</dbReference>
<gene>
    <name evidence="3" type="ORF">SNE40_021946</name>
</gene>
<accession>A0AAN8GD20</accession>